<comment type="caution">
    <text evidence="2">The sequence shown here is derived from an EMBL/GenBank/DDBJ whole genome shotgun (WGS) entry which is preliminary data.</text>
</comment>
<dbReference type="InterPro" id="IPR011989">
    <property type="entry name" value="ARM-like"/>
</dbReference>
<dbReference type="InterPro" id="IPR016024">
    <property type="entry name" value="ARM-type_fold"/>
</dbReference>
<name>A0AA39W608_ACESA</name>
<accession>A0AA39W608</accession>
<dbReference type="EMBL" id="JAUESC010000002">
    <property type="protein sequence ID" value="KAK0603778.1"/>
    <property type="molecule type" value="Genomic_DNA"/>
</dbReference>
<feature type="region of interest" description="Disordered" evidence="1">
    <location>
        <begin position="74"/>
        <end position="104"/>
    </location>
</feature>
<evidence type="ECO:0000256" key="1">
    <source>
        <dbReference type="SAM" id="MobiDB-lite"/>
    </source>
</evidence>
<dbReference type="PANTHER" id="PTHR16199">
    <property type="entry name" value="CONDENSIN-2 COMPLEX SUBUNIT G2"/>
    <property type="match status" value="1"/>
</dbReference>
<evidence type="ECO:0000313" key="2">
    <source>
        <dbReference type="EMBL" id="KAK0603778.1"/>
    </source>
</evidence>
<feature type="compositionally biased region" description="Basic residues" evidence="1">
    <location>
        <begin position="77"/>
        <end position="86"/>
    </location>
</feature>
<dbReference type="InterPro" id="IPR024741">
    <property type="entry name" value="Condensin2_G2"/>
</dbReference>
<feature type="region of interest" description="Disordered" evidence="1">
    <location>
        <begin position="915"/>
        <end position="960"/>
    </location>
</feature>
<dbReference type="Pfam" id="PF12422">
    <property type="entry name" value="Condensin2nSMC"/>
    <property type="match status" value="1"/>
</dbReference>
<dbReference type="PANTHER" id="PTHR16199:SF4">
    <property type="entry name" value="CONDENSIN-2 COMPLEX SUBUNIT G2"/>
    <property type="match status" value="1"/>
</dbReference>
<sequence length="1286" mass="144180">MEKRLRSSLQSSAEEFLVSATKLNFKSAKQTLKTLIHPITQSSNLTKTLPLSLHNSVSHSIQLLKNETFPDIAKSPQTKRLRRSSRTAKSSSNNSDEDNNVTGGKQNELENLQIYSLVAQLCVTHPKRVFSASDLLPAVQLLHDNLILFESDLVLSLEIANLCESWWRDDLEGKEMLISQFLPFLVSRSLTLKKKVDVHRVYVLRDAFTLFDFEDESIEDLKLLLIRCVISPLYLKTEDGRKFLAFVCGLSQQVLKEGLAMIKSQIPFGRKSVLEAYGEVLFRAWKGVAEEGFRKEIVDGFLQGLVEGAIHASSKGFAASVRRVLGGFINQRTIDGVEKLLFKLAEPVIFRSLQVANSNVRHNSLHLLLDLFPLEDPDSTKEVKDTLLDKQFFLLEKLLMDDCPDVRVVAVEGCCRILHLFWEIIPSSTITKILTKIFDDVSHDLCNEVRLSTLNGIIYLLGNPLSHEVLKVLLPRLGHLIVDSVLSVRLAVADLLLLLRDIRTFQFNKVAGLDVLLSTLANDQSQVAQKITRLLMPTYFPLRINIEEACNRCVTLMKRSPMAGARFCEFVLSEGASLKSLMELFRVLVNLVLSDNKLDTDQIEGFLVGVANLCNSLASESCYLNALKELFTRDKVKCLFAAASTGRARSSIFDIVSIISPNNVVGLLEDCMGLVSNCSGLSEDVERQAEVRSAHKLFLSCNAFNDMFEALTKLLQKVAYRCNVKFGTEIPKQSVCSTKRKKSKSSVKVSAKWKHVSGRKSSSFSKEYSMAVGVAWQMKDLLLSEDSRKAIIGSESLEPSFLALKVISEVSIVQSVNCDYMDAYPVLAYTALALQMTLQNDRTRSISEASDILLFVLLLSSILLTAKFTQSRGTSEFFPFALLKALCFERLFITIMTVLDLAMDHLLNCTEQSFGAGDSGKSSSLPADSEHDQSNMAQNCGKRPRERQRDAFSSSDSGSVDAGQKITLNKMMMLTAVLKFIVDSTAMGLLSDFQRRCFKFTLAYIQYIISALGRHYNEKMQIKDENLKEIFVCLKSSLSYAAKFLNLVLRDSSKVSPPPKEAFDLANGLIDLIFSIELYMSSGYAARFIVAAKPWLPDLILALGSGCIFNQCRTEGTFDRIKLLFPSWLLILAKTELNEISNVCSEEDDNEVSEPEKFPEFKKLMGMIVSLMKGNRSILDAVGVIFLTGSVVALERKDFGLVLGLLHFVCVKLVGVDDREWTGLDMMLVSLPEIYPQIEKEIEEQSREDDRTTLESARVLLEPVWMYHVYETERFSMMEEELEEEG</sequence>
<dbReference type="SUPFAM" id="SSF48371">
    <property type="entry name" value="ARM repeat"/>
    <property type="match status" value="1"/>
</dbReference>
<dbReference type="GO" id="GO:0005634">
    <property type="term" value="C:nucleus"/>
    <property type="evidence" value="ECO:0007669"/>
    <property type="project" value="InterPro"/>
</dbReference>
<dbReference type="GO" id="GO:0000070">
    <property type="term" value="P:mitotic sister chromatid segregation"/>
    <property type="evidence" value="ECO:0007669"/>
    <property type="project" value="TreeGrafter"/>
</dbReference>
<reference evidence="2" key="1">
    <citation type="journal article" date="2022" name="Plant J.">
        <title>Strategies of tolerance reflected in two North American maple genomes.</title>
        <authorList>
            <person name="McEvoy S.L."/>
            <person name="Sezen U.U."/>
            <person name="Trouern-Trend A."/>
            <person name="McMahon S.M."/>
            <person name="Schaberg P.G."/>
            <person name="Yang J."/>
            <person name="Wegrzyn J.L."/>
            <person name="Swenson N.G."/>
        </authorList>
    </citation>
    <scope>NUCLEOTIDE SEQUENCE</scope>
    <source>
        <strain evidence="2">NS2018</strain>
    </source>
</reference>
<dbReference type="Gene3D" id="1.25.10.10">
    <property type="entry name" value="Leucine-rich Repeat Variant"/>
    <property type="match status" value="1"/>
</dbReference>
<protein>
    <submittedName>
        <fullName evidence="2">Uncharacterized protein</fullName>
    </submittedName>
</protein>
<proteinExistence type="predicted"/>
<evidence type="ECO:0000313" key="3">
    <source>
        <dbReference type="Proteomes" id="UP001168877"/>
    </source>
</evidence>
<reference evidence="2" key="2">
    <citation type="submission" date="2023-06" db="EMBL/GenBank/DDBJ databases">
        <authorList>
            <person name="Swenson N.G."/>
            <person name="Wegrzyn J.L."/>
            <person name="Mcevoy S.L."/>
        </authorList>
    </citation>
    <scope>NUCLEOTIDE SEQUENCE</scope>
    <source>
        <strain evidence="2">NS2018</strain>
        <tissue evidence="2">Leaf</tissue>
    </source>
</reference>
<organism evidence="2 3">
    <name type="scientific">Acer saccharum</name>
    <name type="common">Sugar maple</name>
    <dbReference type="NCBI Taxonomy" id="4024"/>
    <lineage>
        <taxon>Eukaryota</taxon>
        <taxon>Viridiplantae</taxon>
        <taxon>Streptophyta</taxon>
        <taxon>Embryophyta</taxon>
        <taxon>Tracheophyta</taxon>
        <taxon>Spermatophyta</taxon>
        <taxon>Magnoliopsida</taxon>
        <taxon>eudicotyledons</taxon>
        <taxon>Gunneridae</taxon>
        <taxon>Pentapetalae</taxon>
        <taxon>rosids</taxon>
        <taxon>malvids</taxon>
        <taxon>Sapindales</taxon>
        <taxon>Sapindaceae</taxon>
        <taxon>Hippocastanoideae</taxon>
        <taxon>Acereae</taxon>
        <taxon>Acer</taxon>
    </lineage>
</organism>
<gene>
    <name evidence="2" type="ORF">LWI29_008552</name>
</gene>
<dbReference type="Proteomes" id="UP001168877">
    <property type="component" value="Unassembled WGS sequence"/>
</dbReference>
<keyword evidence="3" id="KW-1185">Reference proteome</keyword>
<dbReference type="GO" id="GO:0000796">
    <property type="term" value="C:condensin complex"/>
    <property type="evidence" value="ECO:0007669"/>
    <property type="project" value="TreeGrafter"/>
</dbReference>